<gene>
    <name evidence="1" type="ORF">NT26_4214</name>
</gene>
<name>L0NMA1_9HYPH</name>
<dbReference type="Proteomes" id="UP000010792">
    <property type="component" value="Chromosome"/>
</dbReference>
<evidence type="ECO:0000313" key="2">
    <source>
        <dbReference type="Proteomes" id="UP000010792"/>
    </source>
</evidence>
<proteinExistence type="predicted"/>
<evidence type="ECO:0000313" key="1">
    <source>
        <dbReference type="EMBL" id="CCF21936.1"/>
    </source>
</evidence>
<protein>
    <submittedName>
        <fullName evidence="1">Uncharacterized protein</fullName>
    </submittedName>
</protein>
<dbReference type="AlphaFoldDB" id="L0NMA1"/>
<sequence length="257" mass="27499">MTGPAPAGLSGRSIPSGRDEGVGIPTVVAIAANGALPVSSSAQASGFASPTTAAGTGAAGLTELVTSLEGRPATRAPGSKLDVQPDRAKAIMAMAEMAEMAERRMAPTYAKQGSKAAAHDAGTRARKKLTEDYRQRLNPILTGTTVTARNISFPCARRGNCGIFGNFRPTSRFNPRSHQLMSSCRSRCRFLGEFNDRTRHESRSRLSAWFYLSNRKQSCPRSFRQQGVGARGGSVPCRVGSFLRGQGRRRQPEGKSR</sequence>
<keyword evidence="2" id="KW-1185">Reference proteome</keyword>
<reference evidence="1 2" key="1">
    <citation type="journal article" date="2013" name="Genome Biol. Evol.">
        <title>Life in an arsenic-containing gold mine: genome and physiology of the autotrophic arsenite-oxidizing bacterium rhizobium sp. NT-26.</title>
        <authorList>
            <person name="Andres J."/>
            <person name="Arsene-Ploetze F."/>
            <person name="Barbe V."/>
            <person name="Brochier-Armanet C."/>
            <person name="Cleiss-Arnold J."/>
            <person name="Coppee J.Y."/>
            <person name="Dillies M.A."/>
            <person name="Geist"/>
            <person name="L"/>
            <person name="Joublin A."/>
            <person name="Koechler S."/>
            <person name="Lassalle F."/>
            <person name="Marchal M."/>
            <person name="Medigue C."/>
            <person name="Muller D."/>
            <person name="Nesme X."/>
            <person name="Plewniak F."/>
            <person name="Proux C."/>
            <person name="Ramirez-Bahena M.H."/>
            <person name="Schenowitz C."/>
            <person name="Sismeiro O."/>
            <person name="Vallenet D."/>
            <person name="Santini J.M."/>
            <person name="Bertin P.N."/>
        </authorList>
    </citation>
    <scope>NUCLEOTIDE SEQUENCE [LARGE SCALE GENOMIC DNA]</scope>
    <source>
        <strain evidence="1 2">NT-26</strain>
    </source>
</reference>
<dbReference type="KEGG" id="rht:NT26_4214"/>
<dbReference type="STRING" id="1125847.NT26_4214"/>
<dbReference type="EMBL" id="FO082820">
    <property type="protein sequence ID" value="CCF21936.1"/>
    <property type="molecule type" value="Genomic_DNA"/>
</dbReference>
<organism evidence="1 2">
    <name type="scientific">Pseudorhizobium banfieldiae</name>
    <dbReference type="NCBI Taxonomy" id="1125847"/>
    <lineage>
        <taxon>Bacteria</taxon>
        <taxon>Pseudomonadati</taxon>
        <taxon>Pseudomonadota</taxon>
        <taxon>Alphaproteobacteria</taxon>
        <taxon>Hyphomicrobiales</taxon>
        <taxon>Rhizobiaceae</taxon>
        <taxon>Rhizobium/Agrobacterium group</taxon>
        <taxon>Pseudorhizobium</taxon>
    </lineage>
</organism>
<accession>L0NMA1</accession>